<dbReference type="OrthoDB" id="5652970at2"/>
<evidence type="ECO:0000313" key="4">
    <source>
        <dbReference type="Proteomes" id="UP000437748"/>
    </source>
</evidence>
<comment type="caution">
    <text evidence="3">The sequence shown here is derived from an EMBL/GenBank/DDBJ whole genome shotgun (WGS) entry which is preliminary data.</text>
</comment>
<dbReference type="Pfam" id="PF25390">
    <property type="entry name" value="WD40_RLD"/>
    <property type="match status" value="1"/>
</dbReference>
<proteinExistence type="predicted"/>
<dbReference type="Proteomes" id="UP000437748">
    <property type="component" value="Unassembled WGS sequence"/>
</dbReference>
<dbReference type="Gene3D" id="2.130.10.30">
    <property type="entry name" value="Regulator of chromosome condensation 1/beta-lactamase-inhibitor protein II"/>
    <property type="match status" value="2"/>
</dbReference>
<dbReference type="AlphaFoldDB" id="A0A6N6VPT6"/>
<accession>A0A6N6VPT6</accession>
<keyword evidence="1" id="KW-0677">Repeat</keyword>
<dbReference type="PROSITE" id="PS50012">
    <property type="entry name" value="RCC1_3"/>
    <property type="match status" value="7"/>
</dbReference>
<dbReference type="PANTHER" id="PTHR22872">
    <property type="entry name" value="BTK-BINDING PROTEIN-RELATED"/>
    <property type="match status" value="1"/>
</dbReference>
<dbReference type="SUPFAM" id="SSF52266">
    <property type="entry name" value="SGNH hydrolase"/>
    <property type="match status" value="1"/>
</dbReference>
<dbReference type="Gene3D" id="3.40.50.1110">
    <property type="entry name" value="SGNH hydrolase"/>
    <property type="match status" value="1"/>
</dbReference>
<evidence type="ECO:0000259" key="2">
    <source>
        <dbReference type="Pfam" id="PF25390"/>
    </source>
</evidence>
<sequence length="615" mass="68640">MKIFYFLNLIFLCIIYINKSYSYSYDFKDNQEISSGKRHTCSLKMGEVFCWGDNLNYQLGSLGNDSNIPRRVPNIIDAIHISAGGQHSCAVKKTGTVQCWGNNSFGQTGESIQATNVKISSWREIANFKNIKSVSLGENHSCALNNSGEVFCWGDNSEGQLASNTIEESSIPIQIPHLSKITMISSGNNHTCALHLKGEVFCWGDNRSGQIGNKRIQNKVSVNLVQNLKNVREISAGGSTTCATTKDNFVFCWGDNSFSQVGIENSLENKNAKILMPTKMETLQDVLMVSVGENHACALINNGTIDCWGSNSNNNFQLGKITKSSVHPTPIEVPNMLDMKFVSSGGLHSCGLKSNGSIYCWGNNYQGQLGNGNFSNSNGRPNKVTLTSTDSKIPNQFFLSCYFYDLNNTDSESGADKILYENSNFSFYWGIDNDSDASKYLTLNGHTEDGFFLETKLTYENAIESCNRVIYLKNQSSKKNNVFKLYDFKASFQENIQIKEYPILFTNPTKKNIIKRLVIFGDSLSDNGNLKEFTHYLPGEPYFKGRFSNGLVWGDYFSFMTELPILNFAYGGAKSSSDINLPVYKFVSYLKSGVRNLITGGMTNYINSYIKHYLN</sequence>
<protein>
    <recommendedName>
        <fullName evidence="2">RCC1-like domain-containing protein</fullName>
    </recommendedName>
</protein>
<dbReference type="EMBL" id="WFLM01000005">
    <property type="protein sequence ID" value="KAB8036966.1"/>
    <property type="molecule type" value="Genomic_DNA"/>
</dbReference>
<organism evidence="3 4">
    <name type="scientific">Silvanigrella paludirubra</name>
    <dbReference type="NCBI Taxonomy" id="2499159"/>
    <lineage>
        <taxon>Bacteria</taxon>
        <taxon>Pseudomonadati</taxon>
        <taxon>Bdellovibrionota</taxon>
        <taxon>Oligoflexia</taxon>
        <taxon>Silvanigrellales</taxon>
        <taxon>Silvanigrellaceae</taxon>
        <taxon>Silvanigrella</taxon>
    </lineage>
</organism>
<dbReference type="InterPro" id="IPR058923">
    <property type="entry name" value="RCC1-like_dom"/>
</dbReference>
<dbReference type="RefSeq" id="WP_153421382.1">
    <property type="nucleotide sequence ID" value="NZ_WFLM01000005.1"/>
</dbReference>
<keyword evidence="4" id="KW-1185">Reference proteome</keyword>
<dbReference type="InterPro" id="IPR009091">
    <property type="entry name" value="RCC1/BLIP-II"/>
</dbReference>
<reference evidence="3 4" key="1">
    <citation type="submission" date="2019-10" db="EMBL/GenBank/DDBJ databases">
        <title>New species of Slilvanegrellaceae.</title>
        <authorList>
            <person name="Pitt A."/>
            <person name="Hahn M.W."/>
        </authorList>
    </citation>
    <scope>NUCLEOTIDE SEQUENCE [LARGE SCALE GENOMIC DNA]</scope>
    <source>
        <strain evidence="3 4">SP-Ram-0.45-NSY-1</strain>
    </source>
</reference>
<dbReference type="InterPro" id="IPR000408">
    <property type="entry name" value="Reg_chr_condens"/>
</dbReference>
<dbReference type="SUPFAM" id="SSF50985">
    <property type="entry name" value="RCC1/BLIP-II"/>
    <property type="match status" value="1"/>
</dbReference>
<dbReference type="InterPro" id="IPR036514">
    <property type="entry name" value="SGNH_hydro_sf"/>
</dbReference>
<dbReference type="PRINTS" id="PR00633">
    <property type="entry name" value="RCCNDNSATION"/>
</dbReference>
<dbReference type="InterPro" id="IPR051625">
    <property type="entry name" value="Signaling_Regulatory_Domain"/>
</dbReference>
<feature type="domain" description="RCC1-like" evidence="2">
    <location>
        <begin position="47"/>
        <end position="387"/>
    </location>
</feature>
<gene>
    <name evidence="3" type="ORF">GCL60_14090</name>
</gene>
<dbReference type="PANTHER" id="PTHR22872:SF2">
    <property type="entry name" value="INHIBITOR OF BRUTON TYROSINE KINASE"/>
    <property type="match status" value="1"/>
</dbReference>
<evidence type="ECO:0000256" key="1">
    <source>
        <dbReference type="ARBA" id="ARBA00022737"/>
    </source>
</evidence>
<dbReference type="Pfam" id="PF00657">
    <property type="entry name" value="Lipase_GDSL"/>
    <property type="match status" value="1"/>
</dbReference>
<dbReference type="InterPro" id="IPR001087">
    <property type="entry name" value="GDSL"/>
</dbReference>
<evidence type="ECO:0000313" key="3">
    <source>
        <dbReference type="EMBL" id="KAB8036966.1"/>
    </source>
</evidence>
<dbReference type="GO" id="GO:0016788">
    <property type="term" value="F:hydrolase activity, acting on ester bonds"/>
    <property type="evidence" value="ECO:0007669"/>
    <property type="project" value="InterPro"/>
</dbReference>
<name>A0A6N6VPT6_9BACT</name>